<name>A0A1B6DTQ3_9HEMI</name>
<dbReference type="AlphaFoldDB" id="A0A1B6DTQ3"/>
<protein>
    <submittedName>
        <fullName evidence="2">Uncharacterized protein</fullName>
    </submittedName>
</protein>
<feature type="region of interest" description="Disordered" evidence="1">
    <location>
        <begin position="72"/>
        <end position="99"/>
    </location>
</feature>
<feature type="compositionally biased region" description="Basic and acidic residues" evidence="1">
    <location>
        <begin position="22"/>
        <end position="39"/>
    </location>
</feature>
<dbReference type="EMBL" id="GEDC01008242">
    <property type="protein sequence ID" value="JAS29056.1"/>
    <property type="molecule type" value="Transcribed_RNA"/>
</dbReference>
<evidence type="ECO:0000256" key="1">
    <source>
        <dbReference type="SAM" id="MobiDB-lite"/>
    </source>
</evidence>
<reference evidence="2" key="1">
    <citation type="submission" date="2015-12" db="EMBL/GenBank/DDBJ databases">
        <title>De novo transcriptome assembly of four potential Pierce s Disease insect vectors from Arizona vineyards.</title>
        <authorList>
            <person name="Tassone E.E."/>
        </authorList>
    </citation>
    <scope>NUCLEOTIDE SEQUENCE</scope>
</reference>
<proteinExistence type="predicted"/>
<organism evidence="2">
    <name type="scientific">Clastoptera arizonana</name>
    <name type="common">Arizona spittle bug</name>
    <dbReference type="NCBI Taxonomy" id="38151"/>
    <lineage>
        <taxon>Eukaryota</taxon>
        <taxon>Metazoa</taxon>
        <taxon>Ecdysozoa</taxon>
        <taxon>Arthropoda</taxon>
        <taxon>Hexapoda</taxon>
        <taxon>Insecta</taxon>
        <taxon>Pterygota</taxon>
        <taxon>Neoptera</taxon>
        <taxon>Paraneoptera</taxon>
        <taxon>Hemiptera</taxon>
        <taxon>Auchenorrhyncha</taxon>
        <taxon>Cercopoidea</taxon>
        <taxon>Clastopteridae</taxon>
        <taxon>Clastoptera</taxon>
    </lineage>
</organism>
<accession>A0A1B6DTQ3</accession>
<evidence type="ECO:0000313" key="2">
    <source>
        <dbReference type="EMBL" id="JAS29056.1"/>
    </source>
</evidence>
<sequence>MFERESRREKIIEGKMREIRLRVKTRQSEAHSTSSKDNRPSVQTLSAADALLRTAETDFLSIIEAEEKKALVVEGAEETTETTEDETNKPPTKDALPPN</sequence>
<feature type="compositionally biased region" description="Acidic residues" evidence="1">
    <location>
        <begin position="75"/>
        <end position="85"/>
    </location>
</feature>
<feature type="region of interest" description="Disordered" evidence="1">
    <location>
        <begin position="22"/>
        <end position="43"/>
    </location>
</feature>
<gene>
    <name evidence="2" type="ORF">g.23330</name>
</gene>